<proteinExistence type="predicted"/>
<evidence type="ECO:0000256" key="9">
    <source>
        <dbReference type="PROSITE-ProRule" id="PRU00023"/>
    </source>
</evidence>
<keyword evidence="4" id="KW-0109">Calcium transport</keyword>
<evidence type="ECO:0000256" key="5">
    <source>
        <dbReference type="ARBA" id="ARBA00022737"/>
    </source>
</evidence>
<dbReference type="PROSITE" id="PS50088">
    <property type="entry name" value="ANK_REPEAT"/>
    <property type="match status" value="1"/>
</dbReference>
<dbReference type="SMART" id="SM00248">
    <property type="entry name" value="ANK"/>
    <property type="match status" value="2"/>
</dbReference>
<feature type="region of interest" description="Disordered" evidence="10">
    <location>
        <begin position="779"/>
        <end position="802"/>
    </location>
</feature>
<dbReference type="InterPro" id="IPR002110">
    <property type="entry name" value="Ankyrin_rpt"/>
</dbReference>
<feature type="repeat" description="ANK" evidence="9">
    <location>
        <begin position="299"/>
        <end position="327"/>
    </location>
</feature>
<name>A0A835XN52_9CHLO</name>
<evidence type="ECO:0000313" key="13">
    <source>
        <dbReference type="Proteomes" id="UP000612055"/>
    </source>
</evidence>
<sequence length="1552" mass="166402">MAVASRGGQPKPKKDDTALSLSFRAGLGGSNQGKPKPPDGTSAVELYQQSCAERRELWSRPPRPVEAQQQQQRGSSAGAEPAGRANSDQAWTPPDVLTASRLSDPITAPGARLLDAVLRGNEQDFDAALKAIESTLGPEECVKACSHVFISTSPFPALNGPNGVQPVGASGAEAAHVVVEMADPCGCRAAAQPRTACSRLFSWLCSFWALVLHLLHVTCCCVCLRRAPERTPAQGISAAASGGAASTAAKSDDALGQFEQPTSATAADDSRAAAELYERERATAEELYRLLRSHAYLTKACSPLSAAAALGRTEMVRRLLAAGAEPDPWIGQWRVLGRGACWVSPLAAAALWGDAEIVELLLKGGSVDESNTKRKADPNGLSCVGGVCFPPLLLTSNWAVAESLIGRGAKVKCLNPHTPSGLPQPSQPPRPSALQLAMTHRLAADDHAWVSERTLDANSGPQWHIFSSTAAAAGGGQHPGNPNNDAAAQGFAHALWRGCWLLHAADPRLVDLWVKLGGHHVATATHLFPLIRLVGNTQQGSIAPAGTTPLEPACFTILEAAMSMQLAVDVSDLVRAGTGMATKGPAADTSASGTTAAPPSPAAAWTPDGYECFPTIIASCLRAGHSGEALAIKQPTRDQYIDGRHYLLPGLMNRVWQSQQNVNENCWCDIACVERGQTLLGTYLHLHGSRLPQVWGPWLPPSIISPAWQQWSDSLQSDDDVCASFNALQSAIVNSSCDLAAEALLAYTWLGTHVSAGRPWSKRFAQNMYSWVCRALSSSQPAPKDGPAEAAPETKGASSGRVTLSSDKAKLIFGQLLIHLRRPDPSRPDLQENRNWRLRLIHAAVQQFISSTCSSIREQHNPSRGAEFIAWLISHTQNGDLVYPYNPDCDTVACLLVGALPCSRAQLEGWIAAIDKLRPQEKDSGISPVAAAAAAADGGLRIEIKALVESCLEVQGQLGCPCAHPEIAALLCRYTLQQLKSQRQADSQMMRDCIALLAQGISQSPAPAIDPSEGSSQLGQLLRELADRELESGYHHLATLLSATGLSWGADDAQGLSGDRRLMFVTRCPRLPGPLHPTGRGSYALPAVTVRLSSLDELGHISSGQSSSDRDMNIEKITRTSCVVDPFKPGGISLLEELGTAFFHPIAYTAWFRQHLHLEACGSGADGGGSSHSTSGGKGGRAEGTPVRKQLTLRQILSRRLQPMLWAAAAMATQGWLCVGAVCGLTYVLLCGAAVLVLAGLRGLVDACITCYLSLHWLRWAFSGAAWGKRTTFHDYCFQRFGSRCKDDSGILGPYLNRPNYLAPQRAYTALVSKVPLPAASGNASTTSLLTSFTKLLDDMLDSNSPHMWASPSVKALVMSHWNCFTLHVASMMFMLRAVYTVVFIIYALSLLGTQDPVDADDVSAGVKPENVHRCPTDYQMPLMTVLVWMTAEYAIAELRQLWAAGNPVHWFEQQAWNFFDAVEMALMGATLALHWSCTASLGTLLCLSEILVLVLFWRLMQYASISRRMGRFVRMVLEVTSDLGPFFIFLAVVYCGFGVALMVVSPGFAAQ</sequence>
<dbReference type="Proteomes" id="UP000612055">
    <property type="component" value="Unassembled WGS sequence"/>
</dbReference>
<keyword evidence="6" id="KW-0106">Calcium</keyword>
<feature type="region of interest" description="Disordered" evidence="10">
    <location>
        <begin position="1166"/>
        <end position="1186"/>
    </location>
</feature>
<evidence type="ECO:0000256" key="11">
    <source>
        <dbReference type="SAM" id="Phobius"/>
    </source>
</evidence>
<evidence type="ECO:0000256" key="6">
    <source>
        <dbReference type="ARBA" id="ARBA00022837"/>
    </source>
</evidence>
<dbReference type="PANTHER" id="PTHR10582:SF2">
    <property type="entry name" value="INACTIVE"/>
    <property type="match status" value="1"/>
</dbReference>
<evidence type="ECO:0000256" key="8">
    <source>
        <dbReference type="ARBA" id="ARBA00023303"/>
    </source>
</evidence>
<comment type="caution">
    <text evidence="12">The sequence shown here is derived from an EMBL/GenBank/DDBJ whole genome shotgun (WGS) entry which is preliminary data.</text>
</comment>
<keyword evidence="11" id="KW-1133">Transmembrane helix</keyword>
<organism evidence="12 13">
    <name type="scientific">Edaphochlamys debaryana</name>
    <dbReference type="NCBI Taxonomy" id="47281"/>
    <lineage>
        <taxon>Eukaryota</taxon>
        <taxon>Viridiplantae</taxon>
        <taxon>Chlorophyta</taxon>
        <taxon>core chlorophytes</taxon>
        <taxon>Chlorophyceae</taxon>
        <taxon>CS clade</taxon>
        <taxon>Chlamydomonadales</taxon>
        <taxon>Chlamydomonadales incertae sedis</taxon>
        <taxon>Edaphochlamys</taxon>
    </lineage>
</organism>
<dbReference type="InterPro" id="IPR036770">
    <property type="entry name" value="Ankyrin_rpt-contain_sf"/>
</dbReference>
<dbReference type="GO" id="GO:0005886">
    <property type="term" value="C:plasma membrane"/>
    <property type="evidence" value="ECO:0007669"/>
    <property type="project" value="UniProtKB-SubCell"/>
</dbReference>
<evidence type="ECO:0000256" key="1">
    <source>
        <dbReference type="ARBA" id="ARBA00004651"/>
    </source>
</evidence>
<keyword evidence="2" id="KW-0813">Transport</keyword>
<evidence type="ECO:0000256" key="7">
    <source>
        <dbReference type="ARBA" id="ARBA00023065"/>
    </source>
</evidence>
<feature type="region of interest" description="Disordered" evidence="10">
    <location>
        <begin position="1"/>
        <end position="102"/>
    </location>
</feature>
<keyword evidence="9" id="KW-0040">ANK repeat</keyword>
<keyword evidence="11" id="KW-0472">Membrane</keyword>
<evidence type="ECO:0000256" key="3">
    <source>
        <dbReference type="ARBA" id="ARBA00022475"/>
    </source>
</evidence>
<keyword evidence="8" id="KW-0407">Ion channel</keyword>
<keyword evidence="3" id="KW-1003">Cell membrane</keyword>
<dbReference type="Gene3D" id="1.25.40.20">
    <property type="entry name" value="Ankyrin repeat-containing domain"/>
    <property type="match status" value="1"/>
</dbReference>
<evidence type="ECO:0000256" key="10">
    <source>
        <dbReference type="SAM" id="MobiDB-lite"/>
    </source>
</evidence>
<feature type="transmembrane region" description="Helical" evidence="11">
    <location>
        <begin position="1365"/>
        <end position="1389"/>
    </location>
</feature>
<feature type="region of interest" description="Disordered" evidence="10">
    <location>
        <begin position="581"/>
        <end position="602"/>
    </location>
</feature>
<dbReference type="PROSITE" id="PS50297">
    <property type="entry name" value="ANK_REP_REGION"/>
    <property type="match status" value="1"/>
</dbReference>
<keyword evidence="7" id="KW-0406">Ion transport</keyword>
<comment type="subcellular location">
    <subcellularLocation>
        <location evidence="1">Cell membrane</location>
        <topology evidence="1">Multi-pass membrane protein</topology>
    </subcellularLocation>
</comment>
<feature type="transmembrane region" description="Helical" evidence="11">
    <location>
        <begin position="1527"/>
        <end position="1550"/>
    </location>
</feature>
<evidence type="ECO:0008006" key="14">
    <source>
        <dbReference type="Google" id="ProtNLM"/>
    </source>
</evidence>
<reference evidence="12" key="1">
    <citation type="journal article" date="2020" name="bioRxiv">
        <title>Comparative genomics of Chlamydomonas.</title>
        <authorList>
            <person name="Craig R.J."/>
            <person name="Hasan A.R."/>
            <person name="Ness R.W."/>
            <person name="Keightley P.D."/>
        </authorList>
    </citation>
    <scope>NUCLEOTIDE SEQUENCE</scope>
    <source>
        <strain evidence="12">CCAP 11/70</strain>
    </source>
</reference>
<keyword evidence="5" id="KW-0677">Repeat</keyword>
<dbReference type="PANTHER" id="PTHR10582">
    <property type="entry name" value="TRANSIENT RECEPTOR POTENTIAL ION CHANNEL PROTEIN"/>
    <property type="match status" value="1"/>
</dbReference>
<dbReference type="GO" id="GO:0005216">
    <property type="term" value="F:monoatomic ion channel activity"/>
    <property type="evidence" value="ECO:0007669"/>
    <property type="project" value="InterPro"/>
</dbReference>
<gene>
    <name evidence="12" type="ORF">HYH03_014241</name>
</gene>
<feature type="compositionally biased region" description="Low complexity" evidence="10">
    <location>
        <begin position="585"/>
        <end position="602"/>
    </location>
</feature>
<feature type="transmembrane region" description="Helical" evidence="11">
    <location>
        <begin position="1204"/>
        <end position="1227"/>
    </location>
</feature>
<evidence type="ECO:0000256" key="4">
    <source>
        <dbReference type="ARBA" id="ARBA00022568"/>
    </source>
</evidence>
<keyword evidence="11" id="KW-0812">Transmembrane</keyword>
<accession>A0A835XN52</accession>
<feature type="transmembrane region" description="Helical" evidence="11">
    <location>
        <begin position="1482"/>
        <end position="1506"/>
    </location>
</feature>
<dbReference type="InterPro" id="IPR024862">
    <property type="entry name" value="TRPV"/>
</dbReference>
<evidence type="ECO:0000313" key="12">
    <source>
        <dbReference type="EMBL" id="KAG2487128.1"/>
    </source>
</evidence>
<dbReference type="GO" id="GO:0098703">
    <property type="term" value="P:calcium ion import across plasma membrane"/>
    <property type="evidence" value="ECO:0007669"/>
    <property type="project" value="TreeGrafter"/>
</dbReference>
<keyword evidence="13" id="KW-1185">Reference proteome</keyword>
<protein>
    <recommendedName>
        <fullName evidence="14">Ion transport domain-containing protein</fullName>
    </recommendedName>
</protein>
<dbReference type="SUPFAM" id="SSF48403">
    <property type="entry name" value="Ankyrin repeat"/>
    <property type="match status" value="1"/>
</dbReference>
<dbReference type="EMBL" id="JAEHOE010000101">
    <property type="protein sequence ID" value="KAG2487128.1"/>
    <property type="molecule type" value="Genomic_DNA"/>
</dbReference>
<evidence type="ECO:0000256" key="2">
    <source>
        <dbReference type="ARBA" id="ARBA00022448"/>
    </source>
</evidence>